<dbReference type="Pfam" id="PF00149">
    <property type="entry name" value="Metallophos"/>
    <property type="match status" value="1"/>
</dbReference>
<sequence>MRYYISDCHFWHEKLLSQMDHRPFESVEAMNDFMIEQWNKRVRKNDDVVILGDFSWGNGIQTNEILEMLNGKKYLIVGNHDLYLKDKNFDPSYFVWIREYAELRDNRRKVCLSHYPMPCYNGQYRKDEDGNPKSYMLYGHVHDTRDQKFLEMYGNFIRSQTHRSIGDGSSQPIPFNMINCFCMYSNYIPLTLDEWIENDKLRREKMSVSENSLIN</sequence>
<organism evidence="2 3">
    <name type="scientific">Ileibacterium valens</name>
    <dbReference type="NCBI Taxonomy" id="1862668"/>
    <lineage>
        <taxon>Bacteria</taxon>
        <taxon>Bacillati</taxon>
        <taxon>Bacillota</taxon>
        <taxon>Erysipelotrichia</taxon>
        <taxon>Erysipelotrichales</taxon>
        <taxon>Erysipelotrichaceae</taxon>
        <taxon>Ileibacterium</taxon>
    </lineage>
</organism>
<proteinExistence type="predicted"/>
<evidence type="ECO:0000313" key="3">
    <source>
        <dbReference type="Proteomes" id="UP000186341"/>
    </source>
</evidence>
<name>A0A1U7NEB5_9FIRM</name>
<feature type="domain" description="Calcineurin-like phosphoesterase" evidence="1">
    <location>
        <begin position="5"/>
        <end position="146"/>
    </location>
</feature>
<dbReference type="AlphaFoldDB" id="A0A1U7NEB5"/>
<dbReference type="OrthoDB" id="5380073at2"/>
<evidence type="ECO:0000259" key="1">
    <source>
        <dbReference type="Pfam" id="PF00149"/>
    </source>
</evidence>
<evidence type="ECO:0000313" key="2">
    <source>
        <dbReference type="EMBL" id="OLU37820.1"/>
    </source>
</evidence>
<reference evidence="2 3" key="1">
    <citation type="submission" date="2016-11" db="EMBL/GenBank/DDBJ databases">
        <title>Description of two novel members of the family Erysipelotrichaceae: Ileibacterium lipovorans gen. nov., sp. nov. and Dubosiella newyorkensis, gen. nov., sp. nov.</title>
        <authorList>
            <person name="Cox L.M."/>
            <person name="Sohn J."/>
            <person name="Tyrrell K.L."/>
            <person name="Citron D.M."/>
            <person name="Lawson P.A."/>
            <person name="Patel N.B."/>
            <person name="Iizumi T."/>
            <person name="Perez-Perez G.I."/>
            <person name="Goldstein E.J."/>
            <person name="Blaser M.J."/>
        </authorList>
    </citation>
    <scope>NUCLEOTIDE SEQUENCE [LARGE SCALE GENOMIC DNA]</scope>
    <source>
        <strain evidence="2 3">NYU-BL-A3</strain>
    </source>
</reference>
<dbReference type="InterPro" id="IPR004843">
    <property type="entry name" value="Calcineurin-like_PHP"/>
</dbReference>
<protein>
    <submittedName>
        <fullName evidence="2">Phosphoesterase</fullName>
    </submittedName>
</protein>
<comment type="caution">
    <text evidence="2">The sequence shown here is derived from an EMBL/GenBank/DDBJ whole genome shotgun (WGS) entry which is preliminary data.</text>
</comment>
<dbReference type="GO" id="GO:0016787">
    <property type="term" value="F:hydrolase activity"/>
    <property type="evidence" value="ECO:0007669"/>
    <property type="project" value="InterPro"/>
</dbReference>
<dbReference type="Proteomes" id="UP000186341">
    <property type="component" value="Unassembled WGS sequence"/>
</dbReference>
<dbReference type="EMBL" id="MPJW01000189">
    <property type="protein sequence ID" value="OLU37820.1"/>
    <property type="molecule type" value="Genomic_DNA"/>
</dbReference>
<keyword evidence="3" id="KW-1185">Reference proteome</keyword>
<dbReference type="RefSeq" id="WP_075820622.1">
    <property type="nucleotide sequence ID" value="NZ_CAJUTZ010000005.1"/>
</dbReference>
<dbReference type="InterPro" id="IPR029052">
    <property type="entry name" value="Metallo-depent_PP-like"/>
</dbReference>
<accession>A0A1U7NEB5</accession>
<dbReference type="GeneID" id="82203440"/>
<dbReference type="SUPFAM" id="SSF56300">
    <property type="entry name" value="Metallo-dependent phosphatases"/>
    <property type="match status" value="1"/>
</dbReference>
<dbReference type="Gene3D" id="3.60.21.10">
    <property type="match status" value="1"/>
</dbReference>
<gene>
    <name evidence="2" type="ORF">BO222_09745</name>
</gene>